<name>A0ABW4ZPL5_9SPHI</name>
<dbReference type="Gene3D" id="3.40.50.880">
    <property type="match status" value="1"/>
</dbReference>
<organism evidence="3 4">
    <name type="scientific">Paradesertivirga mongoliensis</name>
    <dbReference type="NCBI Taxonomy" id="2100740"/>
    <lineage>
        <taxon>Bacteria</taxon>
        <taxon>Pseudomonadati</taxon>
        <taxon>Bacteroidota</taxon>
        <taxon>Sphingobacteriia</taxon>
        <taxon>Sphingobacteriales</taxon>
        <taxon>Sphingobacteriaceae</taxon>
        <taxon>Paradesertivirga</taxon>
    </lineage>
</organism>
<dbReference type="Gene3D" id="3.40.50.410">
    <property type="entry name" value="von Willebrand factor, type A domain"/>
    <property type="match status" value="1"/>
</dbReference>
<dbReference type="InterPro" id="IPR011933">
    <property type="entry name" value="Double_TM_dom"/>
</dbReference>
<dbReference type="NCBIfam" id="TIGR02226">
    <property type="entry name" value="two_anch"/>
    <property type="match status" value="1"/>
</dbReference>
<evidence type="ECO:0000256" key="1">
    <source>
        <dbReference type="SAM" id="Phobius"/>
    </source>
</evidence>
<dbReference type="PANTHER" id="PTHR37464">
    <property type="entry name" value="BLL2463 PROTEIN"/>
    <property type="match status" value="1"/>
</dbReference>
<keyword evidence="1" id="KW-0472">Membrane</keyword>
<accession>A0ABW4ZPL5</accession>
<dbReference type="RefSeq" id="WP_255904684.1">
    <property type="nucleotide sequence ID" value="NZ_JAFMZO010000004.1"/>
</dbReference>
<dbReference type="SUPFAM" id="SSF52317">
    <property type="entry name" value="Class I glutamine amidotransferase-like"/>
    <property type="match status" value="1"/>
</dbReference>
<dbReference type="Proteomes" id="UP001597387">
    <property type="component" value="Unassembled WGS sequence"/>
</dbReference>
<feature type="transmembrane region" description="Helical" evidence="1">
    <location>
        <begin position="6"/>
        <end position="26"/>
    </location>
</feature>
<keyword evidence="1" id="KW-1133">Transmembrane helix</keyword>
<dbReference type="Pfam" id="PF07584">
    <property type="entry name" value="BatA"/>
    <property type="match status" value="1"/>
</dbReference>
<feature type="transmembrane region" description="Helical" evidence="1">
    <location>
        <begin position="652"/>
        <end position="674"/>
    </location>
</feature>
<dbReference type="InterPro" id="IPR029062">
    <property type="entry name" value="Class_I_gatase-like"/>
</dbReference>
<reference evidence="4" key="1">
    <citation type="journal article" date="2019" name="Int. J. Syst. Evol. Microbiol.">
        <title>The Global Catalogue of Microorganisms (GCM) 10K type strain sequencing project: providing services to taxonomists for standard genome sequencing and annotation.</title>
        <authorList>
            <consortium name="The Broad Institute Genomics Platform"/>
            <consortium name="The Broad Institute Genome Sequencing Center for Infectious Disease"/>
            <person name="Wu L."/>
            <person name="Ma J."/>
        </authorList>
    </citation>
    <scope>NUCLEOTIDE SEQUENCE [LARGE SCALE GENOMIC DNA]</scope>
    <source>
        <strain evidence="4">KCTC 42217</strain>
    </source>
</reference>
<proteinExistence type="predicted"/>
<comment type="caution">
    <text evidence="3">The sequence shown here is derived from an EMBL/GenBank/DDBJ whole genome shotgun (WGS) entry which is preliminary data.</text>
</comment>
<dbReference type="PANTHER" id="PTHR37464:SF1">
    <property type="entry name" value="BLL2463 PROTEIN"/>
    <property type="match status" value="1"/>
</dbReference>
<dbReference type="EMBL" id="JBHUHZ010000003">
    <property type="protein sequence ID" value="MFD2164040.1"/>
    <property type="molecule type" value="Genomic_DNA"/>
</dbReference>
<sequence>MRFLFPGFLFALSFIAIPVIIHLFNFRKFKRVYFSNVSFLREIQQQTSSSRNLKNLLLLAVRILTIIFLVFAFARPYIPQGEEESNPYQQNAISIYIDNSYSMETLNKEGSLLDEAKRRAREIAAAYNINDKFQLLTNDFEGKHQRLLSYEDFVQAVEDVRISSLNKNLQQVVSRQQEVFSVEPNAAKTIYVISDFQKNISPSQKIKADTSIALRFVRLQANELPNISVDSVWFVSPVHRQNETERLVVQLRNNSDKRAANIPLKVLIDGKPKALGSLNVEPRATSKDTLSFSGLNPGWKRGEVSITDYPVVFDDNFFFTFNVRRGMSVLSIYEQTESPYVRALYTAEPFFNYQSTSTGSIDYSQLSSRPLIVLSGTSAVSAGLAAQLKTYVQNGGSLMIFPSLDEDLTGLRTLTQTLGTDVPQSISNQELKVTAINLQHPVFRGVFSHTPNRLDLPVAKKSVQYGNASRTSKQNILSSPGRPFLSQYSIGKGKVYLSAVQLSEESSNFVRHSVFVPIMYQAAFLSLRDNRLFYTLGKDQFLEFNKITLSANQTLKLKRGTFEAIPDMRSSENGTRLFISDQIKEKGLYQLLRGDSVLSMFAFNDNRLESDLSYLSKDELSRQFSDRKADIFDPGRGSIQNAIKAANNGLQLWKLCLILALVFLGIEVLLTRFYKARESKPRI</sequence>
<keyword evidence="1" id="KW-0812">Transmembrane</keyword>
<evidence type="ECO:0000313" key="3">
    <source>
        <dbReference type="EMBL" id="MFD2164040.1"/>
    </source>
</evidence>
<evidence type="ECO:0000259" key="2">
    <source>
        <dbReference type="Pfam" id="PF07584"/>
    </source>
</evidence>
<gene>
    <name evidence="3" type="ORF">ACFSJU_16650</name>
</gene>
<feature type="domain" description="Aerotolerance regulator N-terminal" evidence="2">
    <location>
        <begin position="1"/>
        <end position="76"/>
    </location>
</feature>
<dbReference type="InterPro" id="IPR024163">
    <property type="entry name" value="Aerotolerance_reg_N"/>
</dbReference>
<evidence type="ECO:0000313" key="4">
    <source>
        <dbReference type="Proteomes" id="UP001597387"/>
    </source>
</evidence>
<feature type="transmembrane region" description="Helical" evidence="1">
    <location>
        <begin position="56"/>
        <end position="78"/>
    </location>
</feature>
<protein>
    <submittedName>
        <fullName evidence="3">BatA domain-containing protein</fullName>
    </submittedName>
</protein>
<keyword evidence="4" id="KW-1185">Reference proteome</keyword>
<dbReference type="InterPro" id="IPR036465">
    <property type="entry name" value="vWFA_dom_sf"/>
</dbReference>